<accession>A0A1M6LV83</accession>
<keyword evidence="1" id="KW-0449">Lipoprotein</keyword>
<dbReference type="EMBL" id="FQYU01000008">
    <property type="protein sequence ID" value="SHJ75168.1"/>
    <property type="molecule type" value="Genomic_DNA"/>
</dbReference>
<keyword evidence="2" id="KW-1185">Reference proteome</keyword>
<dbReference type="RefSeq" id="WP_072995073.1">
    <property type="nucleotide sequence ID" value="NZ_FQYU01000008.1"/>
</dbReference>
<dbReference type="Proteomes" id="UP000184543">
    <property type="component" value="Unassembled WGS sequence"/>
</dbReference>
<dbReference type="AlphaFoldDB" id="A0A1M6LV83"/>
<protein>
    <submittedName>
        <fullName evidence="1">Susd and RagB outer membrane lipoprotein</fullName>
    </submittedName>
</protein>
<evidence type="ECO:0000313" key="1">
    <source>
        <dbReference type="EMBL" id="SHJ75168.1"/>
    </source>
</evidence>
<dbReference type="OrthoDB" id="725917at2"/>
<dbReference type="Pfam" id="PF12771">
    <property type="entry name" value="SusD-like_2"/>
    <property type="match status" value="1"/>
</dbReference>
<evidence type="ECO:0000313" key="2">
    <source>
        <dbReference type="Proteomes" id="UP000184543"/>
    </source>
</evidence>
<dbReference type="PROSITE" id="PS51257">
    <property type="entry name" value="PROKAR_LIPOPROTEIN"/>
    <property type="match status" value="1"/>
</dbReference>
<dbReference type="STRING" id="192903.SAMN04488513_10866"/>
<organism evidence="1 2">
    <name type="scientific">Pseudozobellia thermophila</name>
    <dbReference type="NCBI Taxonomy" id="192903"/>
    <lineage>
        <taxon>Bacteria</taxon>
        <taxon>Pseudomonadati</taxon>
        <taxon>Bacteroidota</taxon>
        <taxon>Flavobacteriia</taxon>
        <taxon>Flavobacteriales</taxon>
        <taxon>Flavobacteriaceae</taxon>
        <taxon>Pseudozobellia</taxon>
    </lineage>
</organism>
<dbReference type="InterPro" id="IPR041662">
    <property type="entry name" value="SusD-like_2"/>
</dbReference>
<sequence length="476" mass="51886">MKTIYKTLSISIPLGITMLFSGCDANFEEINTDPDNPTEISADLQLGYIERSLINEVYDYFVSGECAATWPQHISKPIYNDADRYYPRLSAINTFWNTMYVNVIAEADEMYILGGEAENPAIQAAALTLKAMAYQYLTDSFGDIPLTDANKGLTENNFAPAYDSQQQVYTAIFGMLDEAIAKFATGEGSLTATQDLIYGGDLDKWLKFATSIKFRAMMRVSDTSLFDELEVQSLVASGNLITDNADNAVIVFETENAPNANPYYGIVQNGREAEWCMGEALVEFMKAKGDPRLEVYANENSSGEYVGKPAGYINPGLSGYGAGVVSPIGDAYMAADAPLFYISAAQVNLLIAEAIERFGASGDAATYFQAGIDASLTQNGLEAGSFTPAYEGYVSIAEQLWASTFLQGYETWAEWRRSDIPSDLVMAVDAQPGVSGIPTRYTYTNDENSLNAENVAAAVANQGEDALTTKVWWDVK</sequence>
<dbReference type="SUPFAM" id="SSF48452">
    <property type="entry name" value="TPR-like"/>
    <property type="match status" value="1"/>
</dbReference>
<reference evidence="2" key="1">
    <citation type="submission" date="2016-11" db="EMBL/GenBank/DDBJ databases">
        <authorList>
            <person name="Varghese N."/>
            <person name="Submissions S."/>
        </authorList>
    </citation>
    <scope>NUCLEOTIDE SEQUENCE [LARGE SCALE GENOMIC DNA]</scope>
    <source>
        <strain evidence="2">DSM 19858</strain>
    </source>
</reference>
<name>A0A1M6LV83_9FLAO</name>
<proteinExistence type="predicted"/>
<dbReference type="Gene3D" id="1.25.40.390">
    <property type="match status" value="1"/>
</dbReference>
<gene>
    <name evidence="1" type="ORF">SAMN04488513_10866</name>
</gene>
<dbReference type="InterPro" id="IPR011990">
    <property type="entry name" value="TPR-like_helical_dom_sf"/>
</dbReference>